<evidence type="ECO:0000259" key="1">
    <source>
        <dbReference type="SMART" id="SM01080"/>
    </source>
</evidence>
<dbReference type="EMBL" id="UINC01191434">
    <property type="protein sequence ID" value="SVE06082.1"/>
    <property type="molecule type" value="Genomic_DNA"/>
</dbReference>
<reference evidence="2" key="1">
    <citation type="submission" date="2018-05" db="EMBL/GenBank/DDBJ databases">
        <authorList>
            <person name="Lanie J.A."/>
            <person name="Ng W.-L."/>
            <person name="Kazmierczak K.M."/>
            <person name="Andrzejewski T.M."/>
            <person name="Davidsen T.M."/>
            <person name="Wayne K.J."/>
            <person name="Tettelin H."/>
            <person name="Glass J.I."/>
            <person name="Rusch D."/>
            <person name="Podicherti R."/>
            <person name="Tsui H.-C.T."/>
            <person name="Winkler M.E."/>
        </authorList>
    </citation>
    <scope>NUCLEOTIDE SEQUENCE</scope>
</reference>
<evidence type="ECO:0000313" key="2">
    <source>
        <dbReference type="EMBL" id="SVE06082.1"/>
    </source>
</evidence>
<proteinExistence type="predicted"/>
<name>A0A383AEC8_9ZZZZ</name>
<dbReference type="InterPro" id="IPR007890">
    <property type="entry name" value="CHASE2"/>
</dbReference>
<feature type="non-terminal residue" evidence="2">
    <location>
        <position position="236"/>
    </location>
</feature>
<gene>
    <name evidence="2" type="ORF">METZ01_LOCUS458936</name>
</gene>
<dbReference type="Pfam" id="PF05226">
    <property type="entry name" value="CHASE2"/>
    <property type="match status" value="1"/>
</dbReference>
<dbReference type="SMART" id="SM01080">
    <property type="entry name" value="CHASE2"/>
    <property type="match status" value="1"/>
</dbReference>
<sequence>MNKKWLNSITFSIFLTLISFYIYSLDLTFFQQLELKSYDFKVRIRGERPISNQIKIIAIDEDSLKKEGRWPWSRRKMARLVDRLIEADVAAIGFDIFFPEHENYISPERFEEGIKQQQTQKMNAEELTGWYQGLNDADQQFAKSIERSERVILGFFVNPADKKLNPDELEQLDFSQYSIVQRFDDRTQPLPLRQIVSVGLSIPELMNAANAAGYVSFVPEMDGVIRWVPTLMQHGE</sequence>
<feature type="domain" description="CHASE2" evidence="1">
    <location>
        <begin position="30"/>
        <end position="232"/>
    </location>
</feature>
<protein>
    <recommendedName>
        <fullName evidence="1">CHASE2 domain-containing protein</fullName>
    </recommendedName>
</protein>
<dbReference type="AlphaFoldDB" id="A0A383AEC8"/>
<organism evidence="2">
    <name type="scientific">marine metagenome</name>
    <dbReference type="NCBI Taxonomy" id="408172"/>
    <lineage>
        <taxon>unclassified sequences</taxon>
        <taxon>metagenomes</taxon>
        <taxon>ecological metagenomes</taxon>
    </lineage>
</organism>
<accession>A0A383AEC8</accession>